<gene>
    <name evidence="1" type="ORF">GOP47_0021089</name>
</gene>
<accession>A0A9D4Z7K3</accession>
<dbReference type="EMBL" id="JABFUD020000020">
    <property type="protein sequence ID" value="KAI5064419.1"/>
    <property type="molecule type" value="Genomic_DNA"/>
</dbReference>
<proteinExistence type="predicted"/>
<dbReference type="OrthoDB" id="10255013at2759"/>
<keyword evidence="2" id="KW-1185">Reference proteome</keyword>
<evidence type="ECO:0000313" key="1">
    <source>
        <dbReference type="EMBL" id="KAI5064419.1"/>
    </source>
</evidence>
<dbReference type="AlphaFoldDB" id="A0A9D4Z7K3"/>
<reference evidence="1" key="1">
    <citation type="submission" date="2021-01" db="EMBL/GenBank/DDBJ databases">
        <title>Adiantum capillus-veneris genome.</title>
        <authorList>
            <person name="Fang Y."/>
            <person name="Liao Q."/>
        </authorList>
    </citation>
    <scope>NUCLEOTIDE SEQUENCE</scope>
    <source>
        <strain evidence="1">H3</strain>
        <tissue evidence="1">Leaf</tissue>
    </source>
</reference>
<evidence type="ECO:0000313" key="2">
    <source>
        <dbReference type="Proteomes" id="UP000886520"/>
    </source>
</evidence>
<name>A0A9D4Z7K3_ADICA</name>
<protein>
    <submittedName>
        <fullName evidence="1">Uncharacterized protein</fullName>
    </submittedName>
</protein>
<organism evidence="1 2">
    <name type="scientific">Adiantum capillus-veneris</name>
    <name type="common">Maidenhair fern</name>
    <dbReference type="NCBI Taxonomy" id="13818"/>
    <lineage>
        <taxon>Eukaryota</taxon>
        <taxon>Viridiplantae</taxon>
        <taxon>Streptophyta</taxon>
        <taxon>Embryophyta</taxon>
        <taxon>Tracheophyta</taxon>
        <taxon>Polypodiopsida</taxon>
        <taxon>Polypodiidae</taxon>
        <taxon>Polypodiales</taxon>
        <taxon>Pteridineae</taxon>
        <taxon>Pteridaceae</taxon>
        <taxon>Vittarioideae</taxon>
        <taxon>Adiantum</taxon>
    </lineage>
</organism>
<comment type="caution">
    <text evidence="1">The sequence shown here is derived from an EMBL/GenBank/DDBJ whole genome shotgun (WGS) entry which is preliminary data.</text>
</comment>
<sequence length="105" mass="11546">MQVEDLDASNASASKISGCGPGKTVKRGFEMVNGQMLDEEECIIETGKREIFAQKAIQELGWGSCLPRQDLQEAGLAGSEPIRRQHVQTEGKVSKYETCTVCRQQ</sequence>
<dbReference type="Proteomes" id="UP000886520">
    <property type="component" value="Chromosome 20"/>
</dbReference>